<gene>
    <name evidence="2" type="ORF">CBR_g20041</name>
</gene>
<name>A0A388KZF4_CHABU</name>
<protein>
    <submittedName>
        <fullName evidence="2">Uncharacterized protein</fullName>
    </submittedName>
</protein>
<evidence type="ECO:0000313" key="3">
    <source>
        <dbReference type="Proteomes" id="UP000265515"/>
    </source>
</evidence>
<sequence length="385" mass="44649">MATTWECFVMFSWLVFNAKRRRNHGAFREERRSAKRTKYRNHLAHRQPKQESWGRSRGTSEREAEGNTATVCPNVFVIRSLHPRHLRHVPRHDDHQSVDEDDDDADCDADDDDDDMMIIRVLMKMMMMMMMMMMTRTVALLMTTTMSVMMMMMVLMMSLMMMRMMMMIMIMMVLMMMTTMMMMMMMMTLMMRRLTMMMMTMTTMMMMMMMVMMMMIMMMMVSKSQGGAREERTSGKQQGIQKPCALMPSISVPVVPATCDTWRNAAASMRRQACATTDKRASRKPLYLNEGTAHTMAQLSDGAQVLDDAQFFDDGATIRQGLSADHGGHLLTQNAKKECRSADNWTPAAGRRTGKSWRREGRPQTRGATAEQQRRWRRSPKERSA</sequence>
<feature type="compositionally biased region" description="Acidic residues" evidence="1">
    <location>
        <begin position="99"/>
        <end position="109"/>
    </location>
</feature>
<feature type="region of interest" description="Disordered" evidence="1">
    <location>
        <begin position="24"/>
        <end position="68"/>
    </location>
</feature>
<dbReference type="Proteomes" id="UP000265515">
    <property type="component" value="Unassembled WGS sequence"/>
</dbReference>
<accession>A0A388KZF4</accession>
<feature type="region of interest" description="Disordered" evidence="1">
    <location>
        <begin position="88"/>
        <end position="109"/>
    </location>
</feature>
<feature type="region of interest" description="Disordered" evidence="1">
    <location>
        <begin position="342"/>
        <end position="385"/>
    </location>
</feature>
<proteinExistence type="predicted"/>
<dbReference type="EMBL" id="BFEA01000224">
    <property type="protein sequence ID" value="GBG75411.1"/>
    <property type="molecule type" value="Genomic_DNA"/>
</dbReference>
<dbReference type="Gramene" id="GBG75411">
    <property type="protein sequence ID" value="GBG75411"/>
    <property type="gene ID" value="CBR_g20041"/>
</dbReference>
<dbReference type="AlphaFoldDB" id="A0A388KZF4"/>
<feature type="compositionally biased region" description="Basic and acidic residues" evidence="1">
    <location>
        <begin position="48"/>
        <end position="65"/>
    </location>
</feature>
<evidence type="ECO:0000313" key="2">
    <source>
        <dbReference type="EMBL" id="GBG75411.1"/>
    </source>
</evidence>
<comment type="caution">
    <text evidence="2">The sequence shown here is derived from an EMBL/GenBank/DDBJ whole genome shotgun (WGS) entry which is preliminary data.</text>
</comment>
<keyword evidence="3" id="KW-1185">Reference proteome</keyword>
<reference evidence="2 3" key="1">
    <citation type="journal article" date="2018" name="Cell">
        <title>The Chara Genome: Secondary Complexity and Implications for Plant Terrestrialization.</title>
        <authorList>
            <person name="Nishiyama T."/>
            <person name="Sakayama H."/>
            <person name="Vries J.D."/>
            <person name="Buschmann H."/>
            <person name="Saint-Marcoux D."/>
            <person name="Ullrich K.K."/>
            <person name="Haas F.B."/>
            <person name="Vanderstraeten L."/>
            <person name="Becker D."/>
            <person name="Lang D."/>
            <person name="Vosolsobe S."/>
            <person name="Rombauts S."/>
            <person name="Wilhelmsson P.K.I."/>
            <person name="Janitza P."/>
            <person name="Kern R."/>
            <person name="Heyl A."/>
            <person name="Rumpler F."/>
            <person name="Villalobos L.I.A.C."/>
            <person name="Clay J.M."/>
            <person name="Skokan R."/>
            <person name="Toyoda A."/>
            <person name="Suzuki Y."/>
            <person name="Kagoshima H."/>
            <person name="Schijlen E."/>
            <person name="Tajeshwar N."/>
            <person name="Catarino B."/>
            <person name="Hetherington A.J."/>
            <person name="Saltykova A."/>
            <person name="Bonnot C."/>
            <person name="Breuninger H."/>
            <person name="Symeonidi A."/>
            <person name="Radhakrishnan G.V."/>
            <person name="Van Nieuwerburgh F."/>
            <person name="Deforce D."/>
            <person name="Chang C."/>
            <person name="Karol K.G."/>
            <person name="Hedrich R."/>
            <person name="Ulvskov P."/>
            <person name="Glockner G."/>
            <person name="Delwiche C.F."/>
            <person name="Petrasek J."/>
            <person name="Van de Peer Y."/>
            <person name="Friml J."/>
            <person name="Beilby M."/>
            <person name="Dolan L."/>
            <person name="Kohara Y."/>
            <person name="Sugano S."/>
            <person name="Fujiyama A."/>
            <person name="Delaux P.-M."/>
            <person name="Quint M."/>
            <person name="TheiBen G."/>
            <person name="Hagemann M."/>
            <person name="Harholt J."/>
            <person name="Dunand C."/>
            <person name="Zachgo S."/>
            <person name="Langdale J."/>
            <person name="Maumus F."/>
            <person name="Straeten D.V.D."/>
            <person name="Gould S.B."/>
            <person name="Rensing S.A."/>
        </authorList>
    </citation>
    <scope>NUCLEOTIDE SEQUENCE [LARGE SCALE GENOMIC DNA]</scope>
    <source>
        <strain evidence="2 3">S276</strain>
    </source>
</reference>
<evidence type="ECO:0000256" key="1">
    <source>
        <dbReference type="SAM" id="MobiDB-lite"/>
    </source>
</evidence>
<feature type="compositionally biased region" description="Basic residues" evidence="1">
    <location>
        <begin position="33"/>
        <end position="47"/>
    </location>
</feature>
<organism evidence="2 3">
    <name type="scientific">Chara braunii</name>
    <name type="common">Braun's stonewort</name>
    <dbReference type="NCBI Taxonomy" id="69332"/>
    <lineage>
        <taxon>Eukaryota</taxon>
        <taxon>Viridiplantae</taxon>
        <taxon>Streptophyta</taxon>
        <taxon>Charophyceae</taxon>
        <taxon>Charales</taxon>
        <taxon>Characeae</taxon>
        <taxon>Chara</taxon>
    </lineage>
</organism>